<sequence>MAVPVNLAVFGKFTRRSWEFSIMFDDRHGQGPSLREGRGRLDESRRGTDFFEGEAELMAFGRRSGLLDIPA</sequence>
<name>A0A8T1V500_9STRA</name>
<evidence type="ECO:0000313" key="1">
    <source>
        <dbReference type="EMBL" id="KAG7376105.1"/>
    </source>
</evidence>
<keyword evidence="2" id="KW-1185">Reference proteome</keyword>
<dbReference type="Proteomes" id="UP000694044">
    <property type="component" value="Unassembled WGS sequence"/>
</dbReference>
<evidence type="ECO:0000313" key="2">
    <source>
        <dbReference type="Proteomes" id="UP000694044"/>
    </source>
</evidence>
<organism evidence="1 2">
    <name type="scientific">Phytophthora pseudosyringae</name>
    <dbReference type="NCBI Taxonomy" id="221518"/>
    <lineage>
        <taxon>Eukaryota</taxon>
        <taxon>Sar</taxon>
        <taxon>Stramenopiles</taxon>
        <taxon>Oomycota</taxon>
        <taxon>Peronosporomycetes</taxon>
        <taxon>Peronosporales</taxon>
        <taxon>Peronosporaceae</taxon>
        <taxon>Phytophthora</taxon>
    </lineage>
</organism>
<accession>A0A8T1V500</accession>
<protein>
    <submittedName>
        <fullName evidence="1">Uncharacterized protein</fullName>
    </submittedName>
</protein>
<dbReference type="EMBL" id="JAGDFM010000811">
    <property type="protein sequence ID" value="KAG7376105.1"/>
    <property type="molecule type" value="Genomic_DNA"/>
</dbReference>
<dbReference type="OrthoDB" id="128905at2759"/>
<gene>
    <name evidence="1" type="ORF">PHYPSEUDO_014441</name>
</gene>
<proteinExistence type="predicted"/>
<reference evidence="1" key="1">
    <citation type="submission" date="2021-02" db="EMBL/GenBank/DDBJ databases">
        <authorList>
            <person name="Palmer J.M."/>
        </authorList>
    </citation>
    <scope>NUCLEOTIDE SEQUENCE</scope>
    <source>
        <strain evidence="1">SCRP734</strain>
    </source>
</reference>
<dbReference type="AlphaFoldDB" id="A0A8T1V500"/>
<comment type="caution">
    <text evidence="1">The sequence shown here is derived from an EMBL/GenBank/DDBJ whole genome shotgun (WGS) entry which is preliminary data.</text>
</comment>